<keyword evidence="4" id="KW-1185">Reference proteome</keyword>
<feature type="chain" id="PRO_5029655706" description="Phosphatidic acid phosphatase type 2/haloperoxidase domain-containing protein" evidence="1">
    <location>
        <begin position="21"/>
        <end position="452"/>
    </location>
</feature>
<dbReference type="KEGG" id="marz:MARA_01680"/>
<dbReference type="PRINTS" id="PR00483">
    <property type="entry name" value="BACPHPHTASE"/>
</dbReference>
<feature type="signal peptide" evidence="1">
    <location>
        <begin position="1"/>
        <end position="20"/>
    </location>
</feature>
<dbReference type="Proteomes" id="UP000467428">
    <property type="component" value="Plasmid pJCM18538"/>
</dbReference>
<evidence type="ECO:0000313" key="3">
    <source>
        <dbReference type="EMBL" id="BBY46738.1"/>
    </source>
</evidence>
<accession>A0A7I7RQ84</accession>
<dbReference type="InterPro" id="IPR001011">
    <property type="entry name" value="Acid_Pase_classA_bac"/>
</dbReference>
<dbReference type="GO" id="GO:0030288">
    <property type="term" value="C:outer membrane-bounded periplasmic space"/>
    <property type="evidence" value="ECO:0007669"/>
    <property type="project" value="InterPro"/>
</dbReference>
<dbReference type="Pfam" id="PF01569">
    <property type="entry name" value="PAP2"/>
    <property type="match status" value="1"/>
</dbReference>
<gene>
    <name evidence="3" type="ORF">MARA_01680</name>
</gene>
<name>A0A7I7RQ84_9MYCO</name>
<dbReference type="InterPro" id="IPR036938">
    <property type="entry name" value="PAP2/HPO_sf"/>
</dbReference>
<sequence>MGLGAVVCLGVLVSTGTANAQDTTSMRALRGLVPVSALNTTDAGRAALARNFEVTGAIQNGTNGQPTLLPFTEQQQLALRDAFITDGNAFELADGLGTSLGDSYQTVTSYTRGDDGKVGYTNVSPAVADLIAFTSATTKADSNAGKYFFANATTDGTTPVGAAEMAIMREVGGVTDVFGRAYNTPAGSENADSHGNSRPFQTEPHLLTFSGKDFFGDDSDNETWLRGPAQNLVDSPSYPSGHTTHGYTESLLLALLVPERYPEMMARAAEYGNNRIIIGAHYAMDVLGGRTLATYDVAQLLANKSHYVGVERGGVRIDDFQQALTAARSDLTSALAGACGHPVAVCADDDRSRFANPDASAAFVETTQTYGLPVVHAQQADAEVDVGKIAPEAGYLLTAAYPYLSLERADAILTDTLGPGGGFLDDGNAFGVYSRLDLYRAAREAIAAAPPR</sequence>
<dbReference type="InterPro" id="IPR000326">
    <property type="entry name" value="PAP2/HPO"/>
</dbReference>
<keyword evidence="3" id="KW-0614">Plasmid</keyword>
<reference evidence="3 4" key="1">
    <citation type="journal article" date="2019" name="Emerg. Microbes Infect.">
        <title>Comprehensive subspecies identification of 175 nontuberculous mycobacteria species based on 7547 genomic profiles.</title>
        <authorList>
            <person name="Matsumoto Y."/>
            <person name="Kinjo T."/>
            <person name="Motooka D."/>
            <person name="Nabeya D."/>
            <person name="Jung N."/>
            <person name="Uechi K."/>
            <person name="Horii T."/>
            <person name="Iida T."/>
            <person name="Fujita J."/>
            <person name="Nakamura S."/>
        </authorList>
    </citation>
    <scope>NUCLEOTIDE SEQUENCE [LARGE SCALE GENOMIC DNA]</scope>
    <source>
        <strain evidence="3 4">JCM 18538</strain>
        <plasmid evidence="3">pJCM18538</plasmid>
    </source>
</reference>
<dbReference type="Gene3D" id="1.20.144.10">
    <property type="entry name" value="Phosphatidic acid phosphatase type 2/haloperoxidase"/>
    <property type="match status" value="1"/>
</dbReference>
<evidence type="ECO:0000313" key="4">
    <source>
        <dbReference type="Proteomes" id="UP000467428"/>
    </source>
</evidence>
<proteinExistence type="predicted"/>
<evidence type="ECO:0000259" key="2">
    <source>
        <dbReference type="Pfam" id="PF01569"/>
    </source>
</evidence>
<dbReference type="AlphaFoldDB" id="A0A7I7RQ84"/>
<keyword evidence="1" id="KW-0732">Signal</keyword>
<geneLocation type="plasmid" evidence="3">
    <name>pJCM18538</name>
</geneLocation>
<protein>
    <recommendedName>
        <fullName evidence="2">Phosphatidic acid phosphatase type 2/haloperoxidase domain-containing protein</fullName>
    </recommendedName>
</protein>
<feature type="domain" description="Phosphatidic acid phosphatase type 2/haloperoxidase" evidence="2">
    <location>
        <begin position="222"/>
        <end position="294"/>
    </location>
</feature>
<dbReference type="EMBL" id="AP022592">
    <property type="protein sequence ID" value="BBY46738.1"/>
    <property type="molecule type" value="Genomic_DNA"/>
</dbReference>
<organism evidence="3 4">
    <name type="scientific">Mycolicibacterium arabiense</name>
    <dbReference type="NCBI Taxonomy" id="1286181"/>
    <lineage>
        <taxon>Bacteria</taxon>
        <taxon>Bacillati</taxon>
        <taxon>Actinomycetota</taxon>
        <taxon>Actinomycetes</taxon>
        <taxon>Mycobacteriales</taxon>
        <taxon>Mycobacteriaceae</taxon>
        <taxon>Mycolicibacterium</taxon>
    </lineage>
</organism>
<dbReference type="GO" id="GO:0003993">
    <property type="term" value="F:acid phosphatase activity"/>
    <property type="evidence" value="ECO:0007669"/>
    <property type="project" value="InterPro"/>
</dbReference>
<dbReference type="SUPFAM" id="SSF48317">
    <property type="entry name" value="Acid phosphatase/Vanadium-dependent haloperoxidase"/>
    <property type="match status" value="1"/>
</dbReference>
<evidence type="ECO:0000256" key="1">
    <source>
        <dbReference type="SAM" id="SignalP"/>
    </source>
</evidence>